<gene>
    <name evidence="1" type="ORF">E2C01_013626</name>
</gene>
<reference evidence="1 2" key="1">
    <citation type="submission" date="2019-05" db="EMBL/GenBank/DDBJ databases">
        <title>Another draft genome of Portunus trituberculatus and its Hox gene families provides insights of decapod evolution.</title>
        <authorList>
            <person name="Jeong J.-H."/>
            <person name="Song I."/>
            <person name="Kim S."/>
            <person name="Choi T."/>
            <person name="Kim D."/>
            <person name="Ryu S."/>
            <person name="Kim W."/>
        </authorList>
    </citation>
    <scope>NUCLEOTIDE SEQUENCE [LARGE SCALE GENOMIC DNA]</scope>
    <source>
        <tissue evidence="1">Muscle</tissue>
    </source>
</reference>
<dbReference type="EMBL" id="VSRR010000898">
    <property type="protein sequence ID" value="MPC20672.1"/>
    <property type="molecule type" value="Genomic_DNA"/>
</dbReference>
<accession>A0A5B7DGS3</accession>
<comment type="caution">
    <text evidence="1">The sequence shown here is derived from an EMBL/GenBank/DDBJ whole genome shotgun (WGS) entry which is preliminary data.</text>
</comment>
<sequence length="83" mass="8888">MVTETDPAGKHYPTLPPPLLLPLPPSAYDYTPRYCRVDEGVAPTAAPAIQGGGSTVAGSCRLASSDCLAFMSSSVLFRRYDRR</sequence>
<organism evidence="1 2">
    <name type="scientific">Portunus trituberculatus</name>
    <name type="common">Swimming crab</name>
    <name type="synonym">Neptunus trituberculatus</name>
    <dbReference type="NCBI Taxonomy" id="210409"/>
    <lineage>
        <taxon>Eukaryota</taxon>
        <taxon>Metazoa</taxon>
        <taxon>Ecdysozoa</taxon>
        <taxon>Arthropoda</taxon>
        <taxon>Crustacea</taxon>
        <taxon>Multicrustacea</taxon>
        <taxon>Malacostraca</taxon>
        <taxon>Eumalacostraca</taxon>
        <taxon>Eucarida</taxon>
        <taxon>Decapoda</taxon>
        <taxon>Pleocyemata</taxon>
        <taxon>Brachyura</taxon>
        <taxon>Eubrachyura</taxon>
        <taxon>Portunoidea</taxon>
        <taxon>Portunidae</taxon>
        <taxon>Portuninae</taxon>
        <taxon>Portunus</taxon>
    </lineage>
</organism>
<evidence type="ECO:0000313" key="1">
    <source>
        <dbReference type="EMBL" id="MPC20672.1"/>
    </source>
</evidence>
<keyword evidence="2" id="KW-1185">Reference proteome</keyword>
<protein>
    <submittedName>
        <fullName evidence="1">Uncharacterized protein</fullName>
    </submittedName>
</protein>
<dbReference type="Proteomes" id="UP000324222">
    <property type="component" value="Unassembled WGS sequence"/>
</dbReference>
<proteinExistence type="predicted"/>
<name>A0A5B7DGS3_PORTR</name>
<dbReference type="AlphaFoldDB" id="A0A5B7DGS3"/>
<evidence type="ECO:0000313" key="2">
    <source>
        <dbReference type="Proteomes" id="UP000324222"/>
    </source>
</evidence>